<name>A0ABQ8TPT8_PERAM</name>
<dbReference type="InterPro" id="IPR029526">
    <property type="entry name" value="PGBD"/>
</dbReference>
<dbReference type="EMBL" id="JAJSOF020000003">
    <property type="protein sequence ID" value="KAJ4448708.1"/>
    <property type="molecule type" value="Genomic_DNA"/>
</dbReference>
<feature type="domain" description="PiggyBac transposable element-derived protein" evidence="2">
    <location>
        <begin position="81"/>
        <end position="435"/>
    </location>
</feature>
<feature type="compositionally biased region" description="Acidic residues" evidence="1">
    <location>
        <begin position="20"/>
        <end position="34"/>
    </location>
</feature>
<sequence length="512" mass="59016">MFVKMDSEEEVDFEFSGSESSDEDFDESSGDESDSSSSTNDDIASARLWCEIDTARPLRPSPPRFPFIGNPVINVPSNTDDAMHYIRQFIDEDFVQIIVTETNRYASQSHAAEWKDTTVDEMYVFIGLILLQSIIKKPNYQMYWTKNPILETPIFRHALPFQRFSILKKYLHFSNNSVYDPENHPQPKLNKVWPILNFLSTKFSGLCTPERDVTIDESLMLYKGRLAWVQYLPLKRAKFGIKTFILCESQTGYVWSLIVYTGKGTKFDEEFKDMPQSSQIVLTLMKPLLNMGYCLTVDNFYTSPQLADILVSKRTDIYGTVRPTRKDMPPSFRSKKLNKGEIVAFQRGKLTAMRWKDKRDVCLLSTVHNSEMQRRRGRRNEVVKPVAVFAYNDTMGGVDKVDQHIANNPLPRKRGKKYYKKIFFHLLDLAVWNAFILFKKHGGKKNALDFRVAAIESIFACHRREEFSPKAAGRPSTKATPLRLIGRHFPSMIPPTEKKKTPTRLCGMCSRV</sequence>
<evidence type="ECO:0000313" key="3">
    <source>
        <dbReference type="EMBL" id="KAJ4448708.1"/>
    </source>
</evidence>
<feature type="region of interest" description="Disordered" evidence="1">
    <location>
        <begin position="1"/>
        <end position="41"/>
    </location>
</feature>
<accession>A0ABQ8TPT8</accession>
<evidence type="ECO:0000259" key="2">
    <source>
        <dbReference type="Pfam" id="PF13843"/>
    </source>
</evidence>
<dbReference type="Proteomes" id="UP001148838">
    <property type="component" value="Unassembled WGS sequence"/>
</dbReference>
<reference evidence="3 4" key="1">
    <citation type="journal article" date="2022" name="Allergy">
        <title>Genome assembly and annotation of Periplaneta americana reveal a comprehensive cockroach allergen profile.</title>
        <authorList>
            <person name="Wang L."/>
            <person name="Xiong Q."/>
            <person name="Saelim N."/>
            <person name="Wang L."/>
            <person name="Nong W."/>
            <person name="Wan A.T."/>
            <person name="Shi M."/>
            <person name="Liu X."/>
            <person name="Cao Q."/>
            <person name="Hui J.H.L."/>
            <person name="Sookrung N."/>
            <person name="Leung T.F."/>
            <person name="Tungtrongchitr A."/>
            <person name="Tsui S.K.W."/>
        </authorList>
    </citation>
    <scope>NUCLEOTIDE SEQUENCE [LARGE SCALE GENOMIC DNA]</scope>
    <source>
        <strain evidence="3">PWHHKU_190912</strain>
    </source>
</reference>
<protein>
    <recommendedName>
        <fullName evidence="2">PiggyBac transposable element-derived protein domain-containing protein</fullName>
    </recommendedName>
</protein>
<proteinExistence type="predicted"/>
<dbReference type="PANTHER" id="PTHR46599">
    <property type="entry name" value="PIGGYBAC TRANSPOSABLE ELEMENT-DERIVED PROTEIN 4"/>
    <property type="match status" value="1"/>
</dbReference>
<evidence type="ECO:0000256" key="1">
    <source>
        <dbReference type="SAM" id="MobiDB-lite"/>
    </source>
</evidence>
<evidence type="ECO:0000313" key="4">
    <source>
        <dbReference type="Proteomes" id="UP001148838"/>
    </source>
</evidence>
<keyword evidence="4" id="KW-1185">Reference proteome</keyword>
<dbReference type="PANTHER" id="PTHR46599:SF3">
    <property type="entry name" value="PIGGYBAC TRANSPOSABLE ELEMENT-DERIVED PROTEIN 4"/>
    <property type="match status" value="1"/>
</dbReference>
<dbReference type="Pfam" id="PF13843">
    <property type="entry name" value="DDE_Tnp_1_7"/>
    <property type="match status" value="1"/>
</dbReference>
<gene>
    <name evidence="3" type="ORF">ANN_00099</name>
</gene>
<comment type="caution">
    <text evidence="3">The sequence shown here is derived from an EMBL/GenBank/DDBJ whole genome shotgun (WGS) entry which is preliminary data.</text>
</comment>
<organism evidence="3 4">
    <name type="scientific">Periplaneta americana</name>
    <name type="common">American cockroach</name>
    <name type="synonym">Blatta americana</name>
    <dbReference type="NCBI Taxonomy" id="6978"/>
    <lineage>
        <taxon>Eukaryota</taxon>
        <taxon>Metazoa</taxon>
        <taxon>Ecdysozoa</taxon>
        <taxon>Arthropoda</taxon>
        <taxon>Hexapoda</taxon>
        <taxon>Insecta</taxon>
        <taxon>Pterygota</taxon>
        <taxon>Neoptera</taxon>
        <taxon>Polyneoptera</taxon>
        <taxon>Dictyoptera</taxon>
        <taxon>Blattodea</taxon>
        <taxon>Blattoidea</taxon>
        <taxon>Blattidae</taxon>
        <taxon>Blattinae</taxon>
        <taxon>Periplaneta</taxon>
    </lineage>
</organism>